<protein>
    <submittedName>
        <fullName evidence="1">Hypothetical exported 24-amino acid repeat protein</fullName>
    </submittedName>
    <submittedName>
        <fullName evidence="2">Toxin-antitoxin system YwqK family antitoxin</fullName>
    </submittedName>
</protein>
<reference evidence="3" key="2">
    <citation type="journal article" date="2018" name="MSphere">
        <title>Fusobacterium Genomics Using MinION and Illumina Sequencing Enables Genome Completion and Correction.</title>
        <authorList>
            <person name="Todd S.M."/>
            <person name="Settlage R.E."/>
            <person name="Lahmers K.K."/>
            <person name="Slade D.J."/>
        </authorList>
    </citation>
    <scope>NUCLEOTIDE SEQUENCE [LARGE SCALE GENOMIC DNA]</scope>
    <source>
        <strain evidence="3">ATCC 25586</strain>
    </source>
</reference>
<dbReference type="EnsemblBacteria" id="AAL93641">
    <property type="protein sequence ID" value="AAL93641"/>
    <property type="gene ID" value="FN1515"/>
</dbReference>
<proteinExistence type="predicted"/>
<dbReference type="PANTHER" id="PTHR33706:SF1">
    <property type="entry name" value="TPR REPEAT PROTEIN"/>
    <property type="match status" value="1"/>
</dbReference>
<accession>Q8RIQ5</accession>
<dbReference type="PATRIC" id="fig|190304.8.peg.18"/>
<dbReference type="BioCyc" id="FNUC190304:G1FZS-19-MONOMER"/>
<dbReference type="InParanoid" id="Q8RIQ5"/>
<dbReference type="Gene3D" id="2.20.110.10">
    <property type="entry name" value="Histone H3 K4-specific methyltransferase SET7/9 N-terminal domain"/>
    <property type="match status" value="2"/>
</dbReference>
<sequence>MRKNFFILIFLFFIFSILNANPLKNETELQKFRNKVDKVIKEELKNDYKKEYLKRKDNLKKIENNGEIGFEDEDFIFQFEDNALTLASKKLKSIPNTAITQEFDKTGNFFRIFSITSIDENFLLYRYFDKNSNLVIDVYGTNGKVIQKGYYNNKQLAYIIEGNILKNLDSIPNGKYIEYYKNGQIKIQGHTKEGKRDGEFKAFLKNGKSAGSVIYKDGKIIKSTLINSMKDNASFPLIDNINYELDTTHTLGKVEFENGLLRTYFIFNKNGLLDGNSIEYYEEGNIESLVPYKNNVVEGLVITYYENGNIKEEVNYKNDKMNGEAKSYDENGKLNGRTIFKDDIKLEEDVHKKNEILKNTFKNGELVKQDICSPNGTLKERRILNGDEMEYSTFYPNGNVKQKIFAKDKIIIKEQLYARNGNIMSNSFFSNGKPVTEVFEYYPDGKIHKKISSSNNMLDGNYLEYYPNGKLKNKAFFKNDKQEGEYTAYYESSAIMQKVPYKNGIRNGEAIAYYENGNIEQKAYFINGKQEKEHLYYDKKGNLIKTEIYKNDIKQ</sequence>
<reference evidence="2" key="3">
    <citation type="submission" date="2018-03" db="EMBL/GenBank/DDBJ databases">
        <title>Complete Fusobacterium genomes using hybrid Minion sequencing.</title>
        <authorList>
            <person name="Slade D.J."/>
            <person name="Lahmers K."/>
        </authorList>
    </citation>
    <scope>NUCLEOTIDE SEQUENCE</scope>
    <source>
        <strain evidence="2">ATCC 25586</strain>
    </source>
</reference>
<dbReference type="STRING" id="190304.FN1515"/>
<dbReference type="EMBL" id="CP028101">
    <property type="protein sequence ID" value="AVQ14079.1"/>
    <property type="molecule type" value="Genomic_DNA"/>
</dbReference>
<dbReference type="PaxDb" id="190304-FN1515"/>
<dbReference type="EMBL" id="AE009951">
    <property type="protein sequence ID" value="AAL93641.1"/>
    <property type="molecule type" value="Genomic_DNA"/>
</dbReference>
<dbReference type="Pfam" id="PF07661">
    <property type="entry name" value="MORN_2"/>
    <property type="match status" value="9"/>
</dbReference>
<dbReference type="KEGG" id="fnu:FN1515"/>
<dbReference type="PANTHER" id="PTHR33706">
    <property type="entry name" value="MORN VARIANT REPEAT PROTEIN"/>
    <property type="match status" value="1"/>
</dbReference>
<organism evidence="1">
    <name type="scientific">Fusobacterium nucleatum subsp. nucleatum (strain ATCC 25586 / DSM 15643 / BCRC 10681 / CIP 101130 / JCM 8532 / KCTC 2640 / LMG 13131 / VPI 4355)</name>
    <dbReference type="NCBI Taxonomy" id="190304"/>
    <lineage>
        <taxon>Bacteria</taxon>
        <taxon>Fusobacteriati</taxon>
        <taxon>Fusobacteriota</taxon>
        <taxon>Fusobacteriia</taxon>
        <taxon>Fusobacteriales</taxon>
        <taxon>Fusobacteriaceae</taxon>
        <taxon>Fusobacterium</taxon>
    </lineage>
</organism>
<dbReference type="AlphaFoldDB" id="Q8RIQ5"/>
<dbReference type="Proteomes" id="UP000241660">
    <property type="component" value="Chromosome"/>
</dbReference>
<keyword evidence="3" id="KW-1185">Reference proteome</keyword>
<dbReference type="InterPro" id="IPR011652">
    <property type="entry name" value="MORN_2"/>
</dbReference>
<evidence type="ECO:0000313" key="3">
    <source>
        <dbReference type="Proteomes" id="UP000241660"/>
    </source>
</evidence>
<dbReference type="RefSeq" id="WP_011015644.1">
    <property type="nucleotide sequence ID" value="NZ_CP028101.1"/>
</dbReference>
<dbReference type="Gene3D" id="3.90.930.1">
    <property type="match status" value="2"/>
</dbReference>
<dbReference type="eggNOG" id="COG2849">
    <property type="taxonomic scope" value="Bacteria"/>
</dbReference>
<name>Q8RIQ5_FUSNN</name>
<evidence type="ECO:0000313" key="1">
    <source>
        <dbReference type="EMBL" id="AAL93641.1"/>
    </source>
</evidence>
<dbReference type="HOGENOM" id="CLU_041896_1_0_0"/>
<dbReference type="SUPFAM" id="SSF82185">
    <property type="entry name" value="Histone H3 K4-specific methyltransferase SET7/9 N-terminal domain"/>
    <property type="match status" value="4"/>
</dbReference>
<gene>
    <name evidence="1" type="ordered locus">FN1515</name>
    <name evidence="2" type="ORF">C7Y58_00100</name>
</gene>
<reference evidence="1" key="1">
    <citation type="journal article" date="2002" name="J. Bacteriol.">
        <title>Genome sequence and analysis of the oral bacterium Fusobacterium nucleatum strain ATCC 25586.</title>
        <authorList>
            <person name="Kapatral V."/>
            <person name="Anderson I."/>
            <person name="Ivanova N."/>
            <person name="Reznik G."/>
            <person name="Los T."/>
            <person name="Lykidis A."/>
            <person name="Bhattacharyya A."/>
            <person name="Bartman A."/>
            <person name="Gardner W."/>
            <person name="Grechkin G."/>
            <person name="Zhu L."/>
            <person name="Vasieva O."/>
            <person name="Chu L."/>
            <person name="Kogan Y."/>
            <person name="Chaga O."/>
            <person name="Goltsman E."/>
            <person name="Bernal A."/>
            <person name="Larsen N."/>
            <person name="D'Souza M."/>
            <person name="Walunas T."/>
            <person name="Pusch G."/>
            <person name="Haselkorn R."/>
            <person name="Fonstein M."/>
            <person name="Kyrpides N."/>
            <person name="Overbeek R."/>
        </authorList>
    </citation>
    <scope>NUCLEOTIDE SEQUENCE [LARGE SCALE GENOMIC DNA]</scope>
    <source>
        <strain evidence="1">ATCC 25586</strain>
    </source>
</reference>
<evidence type="ECO:0000313" key="2">
    <source>
        <dbReference type="EMBL" id="AVQ14079.1"/>
    </source>
</evidence>
<dbReference type="GeneID" id="79782456"/>